<evidence type="ECO:0000313" key="2">
    <source>
        <dbReference type="Proteomes" id="UP001500973"/>
    </source>
</evidence>
<evidence type="ECO:0000313" key="1">
    <source>
        <dbReference type="EMBL" id="GAA1433405.1"/>
    </source>
</evidence>
<organism evidence="1 2">
    <name type="scientific">Streptomyces thermospinosisporus</name>
    <dbReference type="NCBI Taxonomy" id="161482"/>
    <lineage>
        <taxon>Bacteria</taxon>
        <taxon>Bacillati</taxon>
        <taxon>Actinomycetota</taxon>
        <taxon>Actinomycetes</taxon>
        <taxon>Kitasatosporales</taxon>
        <taxon>Streptomycetaceae</taxon>
        <taxon>Streptomyces</taxon>
    </lineage>
</organism>
<name>A0ABP4JWP6_9ACTN</name>
<gene>
    <name evidence="1" type="ORF">GCM10009601_55900</name>
</gene>
<dbReference type="EMBL" id="BAAAIZ010000107">
    <property type="protein sequence ID" value="GAA1433405.1"/>
    <property type="molecule type" value="Genomic_DNA"/>
</dbReference>
<accession>A0ABP4JWP6</accession>
<reference evidence="2" key="1">
    <citation type="journal article" date="2019" name="Int. J. Syst. Evol. Microbiol.">
        <title>The Global Catalogue of Microorganisms (GCM) 10K type strain sequencing project: providing services to taxonomists for standard genome sequencing and annotation.</title>
        <authorList>
            <consortium name="The Broad Institute Genomics Platform"/>
            <consortium name="The Broad Institute Genome Sequencing Center for Infectious Disease"/>
            <person name="Wu L."/>
            <person name="Ma J."/>
        </authorList>
    </citation>
    <scope>NUCLEOTIDE SEQUENCE [LARGE SCALE GENOMIC DNA]</scope>
    <source>
        <strain evidence="2">JCM 11756</strain>
    </source>
</reference>
<proteinExistence type="predicted"/>
<dbReference type="Proteomes" id="UP001500973">
    <property type="component" value="Unassembled WGS sequence"/>
</dbReference>
<protein>
    <submittedName>
        <fullName evidence="1">Uncharacterized protein</fullName>
    </submittedName>
</protein>
<sequence>MKRIALPGCVREHFGEYSTFVALVSREGGDWGSVVVEAARAVPVLQNLNVADLKNTVLGISSKDAFDVARLISGGSLLYGPPRPIENAQRDACLLNLFEALGEHAEFFTNHGEAEDGETGDFSTLSCHVNVLAETTIDVCLIGVSDSKVLILWRFEDD</sequence>
<keyword evidence="2" id="KW-1185">Reference proteome</keyword>
<comment type="caution">
    <text evidence="1">The sequence shown here is derived from an EMBL/GenBank/DDBJ whole genome shotgun (WGS) entry which is preliminary data.</text>
</comment>